<dbReference type="EMBL" id="CP000319">
    <property type="protein sequence ID" value="ABE61194.1"/>
    <property type="molecule type" value="Genomic_DNA"/>
</dbReference>
<dbReference type="RefSeq" id="WP_011508898.1">
    <property type="nucleotide sequence ID" value="NC_007964.1"/>
</dbReference>
<sequence>MSQATKRLNRWSDEPIRGKDGKPRAAKIVDTDYPVFERFNRYRDMGTSFIVAFNKTNPIALQARLNLLSREPNRYLYRPLQQRNVPNENYKDQSYRVADKAVALMRKRSAWRDDIEPFGDSKFYPHSRMTNDAIQSLELFAPKMIWRHEIPKATNRLPVEVSCTLPNGAFASAKFDYQNDSHGPFGINYGGSARFLSLESEHHGEVDANNLERPSFLKKFLAIRYIAQHELYRTEWGLPHLLSLFVCTDQHEIDRRKAIVMRETGGKGASYVLFQVVPAVDESMTSVKPMPELYEGPWQRAGYPDFYLSQP</sequence>
<proteinExistence type="predicted"/>
<accession>Q1QRF3</accession>
<evidence type="ECO:0000256" key="1">
    <source>
        <dbReference type="SAM" id="MobiDB-lite"/>
    </source>
</evidence>
<dbReference type="Proteomes" id="UP000001953">
    <property type="component" value="Chromosome"/>
</dbReference>
<dbReference type="OrthoDB" id="8248579at2"/>
<reference evidence="2 3" key="1">
    <citation type="submission" date="2006-03" db="EMBL/GenBank/DDBJ databases">
        <title>Complete sequence of chromosome of Nitrobacter hamburgensis X14.</title>
        <authorList>
            <consortium name="US DOE Joint Genome Institute"/>
            <person name="Copeland A."/>
            <person name="Lucas S."/>
            <person name="Lapidus A."/>
            <person name="Barry K."/>
            <person name="Detter J.C."/>
            <person name="Glavina del Rio T."/>
            <person name="Hammon N."/>
            <person name="Israni S."/>
            <person name="Dalin E."/>
            <person name="Tice H."/>
            <person name="Pitluck S."/>
            <person name="Chain P."/>
            <person name="Malfatti S."/>
            <person name="Shin M."/>
            <person name="Vergez L."/>
            <person name="Schmutz J."/>
            <person name="Larimer F."/>
            <person name="Land M."/>
            <person name="Hauser L."/>
            <person name="Kyrpides N."/>
            <person name="Ivanova N."/>
            <person name="Ward B."/>
            <person name="Arp D."/>
            <person name="Klotz M."/>
            <person name="Stein L."/>
            <person name="O'Mullan G."/>
            <person name="Starkenburg S."/>
            <person name="Sayavedra L."/>
            <person name="Poret-Peterson A.T."/>
            <person name="Gentry M.E."/>
            <person name="Bruce D."/>
            <person name="Richardson P."/>
        </authorList>
    </citation>
    <scope>NUCLEOTIDE SEQUENCE [LARGE SCALE GENOMIC DNA]</scope>
    <source>
        <strain evidence="3">DSM 10229 / NCIMB 13809 / X14</strain>
    </source>
</reference>
<dbReference type="STRING" id="323097.Nham_0298"/>
<evidence type="ECO:0000313" key="2">
    <source>
        <dbReference type="EMBL" id="ABE61194.1"/>
    </source>
</evidence>
<keyword evidence="3" id="KW-1185">Reference proteome</keyword>
<protein>
    <submittedName>
        <fullName evidence="2">Uncharacterized protein</fullName>
    </submittedName>
</protein>
<dbReference type="AlphaFoldDB" id="Q1QRF3"/>
<gene>
    <name evidence="2" type="ordered locus">Nham_0298</name>
</gene>
<feature type="compositionally biased region" description="Basic and acidic residues" evidence="1">
    <location>
        <begin position="10"/>
        <end position="23"/>
    </location>
</feature>
<dbReference type="KEGG" id="nha:Nham_0298"/>
<evidence type="ECO:0000313" key="3">
    <source>
        <dbReference type="Proteomes" id="UP000001953"/>
    </source>
</evidence>
<organism evidence="2 3">
    <name type="scientific">Nitrobacter hamburgensis (strain DSM 10229 / NCIMB 13809 / X14)</name>
    <dbReference type="NCBI Taxonomy" id="323097"/>
    <lineage>
        <taxon>Bacteria</taxon>
        <taxon>Pseudomonadati</taxon>
        <taxon>Pseudomonadota</taxon>
        <taxon>Alphaproteobacteria</taxon>
        <taxon>Hyphomicrobiales</taxon>
        <taxon>Nitrobacteraceae</taxon>
        <taxon>Nitrobacter</taxon>
    </lineage>
</organism>
<name>Q1QRF3_NITHX</name>
<dbReference type="HOGENOM" id="CLU_893803_0_0_5"/>
<feature type="region of interest" description="Disordered" evidence="1">
    <location>
        <begin position="1"/>
        <end position="23"/>
    </location>
</feature>